<accession>A0A4Y7REJ6</accession>
<name>A0A4Y7REJ6_9FIRM</name>
<evidence type="ECO:0000256" key="9">
    <source>
        <dbReference type="ARBA" id="ARBA00023235"/>
    </source>
</evidence>
<dbReference type="NCBIfam" id="NF002995">
    <property type="entry name" value="PRK03759.1"/>
    <property type="match status" value="1"/>
</dbReference>
<keyword evidence="9 12" id="KW-0413">Isomerase</keyword>
<dbReference type="InterPro" id="IPR056375">
    <property type="entry name" value="Idi_bact"/>
</dbReference>
<evidence type="ECO:0000256" key="7">
    <source>
        <dbReference type="ARBA" id="ARBA00023211"/>
    </source>
</evidence>
<evidence type="ECO:0000256" key="3">
    <source>
        <dbReference type="ARBA" id="ARBA00012057"/>
    </source>
</evidence>
<dbReference type="Pfam" id="PF00293">
    <property type="entry name" value="NUDIX"/>
    <property type="match status" value="1"/>
</dbReference>
<dbReference type="Proteomes" id="UP000298324">
    <property type="component" value="Unassembled WGS sequence"/>
</dbReference>
<dbReference type="Gene3D" id="3.90.79.10">
    <property type="entry name" value="Nucleoside Triphosphate Pyrophosphohydrolase"/>
    <property type="match status" value="1"/>
</dbReference>
<dbReference type="PANTHER" id="PTHR10885">
    <property type="entry name" value="ISOPENTENYL-DIPHOSPHATE DELTA-ISOMERASE"/>
    <property type="match status" value="1"/>
</dbReference>
<dbReference type="PANTHER" id="PTHR10885:SF0">
    <property type="entry name" value="ISOPENTENYL-DIPHOSPHATE DELTA-ISOMERASE"/>
    <property type="match status" value="1"/>
</dbReference>
<evidence type="ECO:0000259" key="11">
    <source>
        <dbReference type="PROSITE" id="PS51462"/>
    </source>
</evidence>
<dbReference type="GO" id="GO:0009240">
    <property type="term" value="P:isopentenyl diphosphate biosynthetic process"/>
    <property type="evidence" value="ECO:0007669"/>
    <property type="project" value="TreeGrafter"/>
</dbReference>
<evidence type="ECO:0000256" key="8">
    <source>
        <dbReference type="ARBA" id="ARBA00023229"/>
    </source>
</evidence>
<reference evidence="12 13" key="1">
    <citation type="journal article" date="2018" name="Environ. Microbiol.">
        <title>Novel energy conservation strategies and behaviour of Pelotomaculum schinkii driving syntrophic propionate catabolism.</title>
        <authorList>
            <person name="Hidalgo-Ahumada C.A.P."/>
            <person name="Nobu M.K."/>
            <person name="Narihiro T."/>
            <person name="Tamaki H."/>
            <person name="Liu W.T."/>
            <person name="Kamagata Y."/>
            <person name="Stams A.J.M."/>
            <person name="Imachi H."/>
            <person name="Sousa D.Z."/>
        </authorList>
    </citation>
    <scope>NUCLEOTIDE SEQUENCE [LARGE SCALE GENOMIC DNA]</scope>
    <source>
        <strain evidence="12 13">HH</strain>
    </source>
</reference>
<dbReference type="GO" id="GO:0004452">
    <property type="term" value="F:isopentenyl-diphosphate delta-isomerase activity"/>
    <property type="evidence" value="ECO:0007669"/>
    <property type="project" value="UniProtKB-UniRule"/>
</dbReference>
<dbReference type="GO" id="GO:0050992">
    <property type="term" value="P:dimethylallyl diphosphate biosynthetic process"/>
    <property type="evidence" value="ECO:0007669"/>
    <property type="project" value="UniProtKB-UniPathway"/>
</dbReference>
<evidence type="ECO:0000313" key="12">
    <source>
        <dbReference type="EMBL" id="TEB07132.1"/>
    </source>
</evidence>
<keyword evidence="8" id="KW-0414">Isoprene biosynthesis</keyword>
<evidence type="ECO:0000256" key="6">
    <source>
        <dbReference type="ARBA" id="ARBA00022842"/>
    </source>
</evidence>
<evidence type="ECO:0000313" key="13">
    <source>
        <dbReference type="Proteomes" id="UP000298324"/>
    </source>
</evidence>
<sequence>MDICISKQYGFRYNLGYLEVELVKEYVILVDENDNSVGIAEKIDAHKNPKLHRAFSIFIFNSKGKLLIQQRAENKYHCPGMWANTCCSHPRPGESLEKAAHRRLQEEMGFDTKMVKSFAFIYKAQFDNGLTEEEYDHIFVGKWDGTPKINVTEVADYKWISEDILREDIKKNPAIYTPWFKIALGKLLDKNIKGQFVDKWKFDVQVDEILDSVLPPVKPQLIESMG</sequence>
<evidence type="ECO:0000256" key="10">
    <source>
        <dbReference type="NCBIfam" id="TIGR02150"/>
    </source>
</evidence>
<dbReference type="CDD" id="cd02885">
    <property type="entry name" value="NUDIX_IPP_Isomerase"/>
    <property type="match status" value="1"/>
</dbReference>
<proteinExistence type="inferred from homology"/>
<comment type="pathway">
    <text evidence="1">Isoprenoid biosynthesis; dimethylallyl diphosphate biosynthesis; dimethylallyl diphosphate from isopentenyl diphosphate: step 1/1.</text>
</comment>
<feature type="domain" description="Nudix hydrolase" evidence="11">
    <location>
        <begin position="50"/>
        <end position="182"/>
    </location>
</feature>
<evidence type="ECO:0000256" key="4">
    <source>
        <dbReference type="ARBA" id="ARBA00022490"/>
    </source>
</evidence>
<keyword evidence="13" id="KW-1185">Reference proteome</keyword>
<dbReference type="InterPro" id="IPR015797">
    <property type="entry name" value="NUDIX_hydrolase-like_dom_sf"/>
</dbReference>
<dbReference type="NCBIfam" id="TIGR02150">
    <property type="entry name" value="IPP_isom_1"/>
    <property type="match status" value="1"/>
</dbReference>
<evidence type="ECO:0000256" key="5">
    <source>
        <dbReference type="ARBA" id="ARBA00022723"/>
    </source>
</evidence>
<gene>
    <name evidence="12" type="primary">idi</name>
    <name evidence="12" type="ORF">Psch_00675</name>
</gene>
<keyword evidence="4" id="KW-0963">Cytoplasm</keyword>
<dbReference type="UniPathway" id="UPA00059">
    <property type="reaction ID" value="UER00104"/>
</dbReference>
<dbReference type="InterPro" id="IPR011876">
    <property type="entry name" value="IsopentenylPP_isomerase_typ1"/>
</dbReference>
<protein>
    <recommendedName>
        <fullName evidence="3 10">Isopentenyl-diphosphate delta-isomerase</fullName>
        <ecNumber evidence="3 10">5.3.3.2</ecNumber>
    </recommendedName>
</protein>
<keyword evidence="5" id="KW-0479">Metal-binding</keyword>
<dbReference type="AlphaFoldDB" id="A0A4Y7REJ6"/>
<dbReference type="GO" id="GO:0046872">
    <property type="term" value="F:metal ion binding"/>
    <property type="evidence" value="ECO:0007669"/>
    <property type="project" value="UniProtKB-KW"/>
</dbReference>
<organism evidence="12 13">
    <name type="scientific">Pelotomaculum schinkii</name>
    <dbReference type="NCBI Taxonomy" id="78350"/>
    <lineage>
        <taxon>Bacteria</taxon>
        <taxon>Bacillati</taxon>
        <taxon>Bacillota</taxon>
        <taxon>Clostridia</taxon>
        <taxon>Eubacteriales</taxon>
        <taxon>Desulfotomaculaceae</taxon>
        <taxon>Pelotomaculum</taxon>
    </lineage>
</organism>
<dbReference type="InterPro" id="IPR000086">
    <property type="entry name" value="NUDIX_hydrolase_dom"/>
</dbReference>
<dbReference type="PROSITE" id="PS51462">
    <property type="entry name" value="NUDIX"/>
    <property type="match status" value="1"/>
</dbReference>
<dbReference type="EMBL" id="QFGA01000001">
    <property type="protein sequence ID" value="TEB07132.1"/>
    <property type="molecule type" value="Genomic_DNA"/>
</dbReference>
<dbReference type="HAMAP" id="MF_00202">
    <property type="entry name" value="Idi"/>
    <property type="match status" value="1"/>
</dbReference>
<keyword evidence="7" id="KW-0464">Manganese</keyword>
<comment type="caution">
    <text evidence="12">The sequence shown here is derived from an EMBL/GenBank/DDBJ whole genome shotgun (WGS) entry which is preliminary data.</text>
</comment>
<keyword evidence="6" id="KW-0460">Magnesium</keyword>
<dbReference type="SUPFAM" id="SSF55811">
    <property type="entry name" value="Nudix"/>
    <property type="match status" value="1"/>
</dbReference>
<comment type="similarity">
    <text evidence="2">Belongs to the IPP isomerase type 1 family.</text>
</comment>
<dbReference type="GO" id="GO:0005737">
    <property type="term" value="C:cytoplasm"/>
    <property type="evidence" value="ECO:0007669"/>
    <property type="project" value="TreeGrafter"/>
</dbReference>
<evidence type="ECO:0000256" key="1">
    <source>
        <dbReference type="ARBA" id="ARBA00004826"/>
    </source>
</evidence>
<evidence type="ECO:0000256" key="2">
    <source>
        <dbReference type="ARBA" id="ARBA00007579"/>
    </source>
</evidence>
<dbReference type="EC" id="5.3.3.2" evidence="3 10"/>